<dbReference type="RefSeq" id="WP_345142798.1">
    <property type="nucleotide sequence ID" value="NZ_BAABAT010000069.1"/>
</dbReference>
<evidence type="ECO:0000313" key="1">
    <source>
        <dbReference type="EMBL" id="GAA4263451.1"/>
    </source>
</evidence>
<gene>
    <name evidence="1" type="ORF">GCM10022255_108120</name>
</gene>
<evidence type="ECO:0000313" key="2">
    <source>
        <dbReference type="Proteomes" id="UP001500620"/>
    </source>
</evidence>
<dbReference type="EMBL" id="BAABAT010000069">
    <property type="protein sequence ID" value="GAA4263451.1"/>
    <property type="molecule type" value="Genomic_DNA"/>
</dbReference>
<sequence length="578" mass="61690">MSLREAVEQAFTAGGADAPHLLDPGGRIRRLSFGGTAMVAKRCPAEAARRELACATRARQLLRANPIDAPIELRVVVPDLVDLTGGACALVAADLGETLAAHRADAARWLPRPVVEVMLRGLLDAGIEWSGFVPRNLFVRDAGLYAIDWEDARFCDSPAGPDEVTVAKWDVGWSDVYRSDPGFRARFSPRRSVDGSPLDDFEVNLRELTAPGATGTAIRTRGAELTLRSELYAPVLTGDLTPAELGHLADELLPAPWSVFHTALTAWARPRLGDAGYAALLSTVCRAVGPLTAGYDATTALPTRWIRALLLSVDEATPDQRGAEPLGVLVERMTSLAGHTGLEAAERRAGVAEAILVRVCDLVVAALDLDGLQLLLRGSLAQGVVTGRSDVDFELSGPAHPRGHAGAEALVVGALASFGITAEATVGRPVEADLCDPGAGTTRDLHEWMELRRPGSAAHDPGWLDAVIRADPAGLAIRQSEYERAGREHSAKYLWFEARAALARVVMRATPSVPPVTVPDQFAALPELLGHDDARELRAVVLGALDQRELDHADPARCADLRGRLDTIRERHGLPGPA</sequence>
<proteinExistence type="predicted"/>
<dbReference type="Proteomes" id="UP001500620">
    <property type="component" value="Unassembled WGS sequence"/>
</dbReference>
<reference evidence="2" key="1">
    <citation type="journal article" date="2019" name="Int. J. Syst. Evol. Microbiol.">
        <title>The Global Catalogue of Microorganisms (GCM) 10K type strain sequencing project: providing services to taxonomists for standard genome sequencing and annotation.</title>
        <authorList>
            <consortium name="The Broad Institute Genomics Platform"/>
            <consortium name="The Broad Institute Genome Sequencing Center for Infectious Disease"/>
            <person name="Wu L."/>
            <person name="Ma J."/>
        </authorList>
    </citation>
    <scope>NUCLEOTIDE SEQUENCE [LARGE SCALE GENOMIC DNA]</scope>
    <source>
        <strain evidence="2">JCM 17441</strain>
    </source>
</reference>
<keyword evidence="2" id="KW-1185">Reference proteome</keyword>
<name>A0ABP8DU27_9ACTN</name>
<accession>A0ABP8DU27</accession>
<protein>
    <submittedName>
        <fullName evidence="1">Uncharacterized protein</fullName>
    </submittedName>
</protein>
<organism evidence="1 2">
    <name type="scientific">Dactylosporangium darangshiense</name>
    <dbReference type="NCBI Taxonomy" id="579108"/>
    <lineage>
        <taxon>Bacteria</taxon>
        <taxon>Bacillati</taxon>
        <taxon>Actinomycetota</taxon>
        <taxon>Actinomycetes</taxon>
        <taxon>Micromonosporales</taxon>
        <taxon>Micromonosporaceae</taxon>
        <taxon>Dactylosporangium</taxon>
    </lineage>
</organism>
<comment type="caution">
    <text evidence="1">The sequence shown here is derived from an EMBL/GenBank/DDBJ whole genome shotgun (WGS) entry which is preliminary data.</text>
</comment>